<evidence type="ECO:0000256" key="3">
    <source>
        <dbReference type="ARBA" id="ARBA00022723"/>
    </source>
</evidence>
<dbReference type="PATRIC" id="fig|947033.5.peg.1657"/>
<comment type="similarity">
    <text evidence="2">Belongs to the DODA-type extradiol aromatic ring-opening dioxygenase family.</text>
</comment>
<keyword evidence="8" id="KW-1185">Reference proteome</keyword>
<evidence type="ECO:0000256" key="4">
    <source>
        <dbReference type="ARBA" id="ARBA00022833"/>
    </source>
</evidence>
<dbReference type="PANTHER" id="PTHR30096">
    <property type="entry name" value="4,5-DOPA DIOXYGENASE EXTRADIOL-LIKE PROTEIN"/>
    <property type="match status" value="1"/>
</dbReference>
<comment type="caution">
    <text evidence="7">The sequence shown here is derived from an EMBL/GenBank/DDBJ whole genome shotgun (WGS) entry which is preliminary data.</text>
</comment>
<evidence type="ECO:0000313" key="7">
    <source>
        <dbReference type="EMBL" id="KTD68402.1"/>
    </source>
</evidence>
<dbReference type="Proteomes" id="UP000054926">
    <property type="component" value="Unassembled WGS sequence"/>
</dbReference>
<name>A0A0W0ZH56_9GAMM</name>
<keyword evidence="4" id="KW-0862">Zinc</keyword>
<evidence type="ECO:0000256" key="5">
    <source>
        <dbReference type="ARBA" id="ARBA00023002"/>
    </source>
</evidence>
<reference evidence="7 8" key="1">
    <citation type="submission" date="2015-11" db="EMBL/GenBank/DDBJ databases">
        <title>Genomic analysis of 38 Legionella species identifies large and diverse effector repertoires.</title>
        <authorList>
            <person name="Burstein D."/>
            <person name="Amaro F."/>
            <person name="Zusman T."/>
            <person name="Lifshitz Z."/>
            <person name="Cohen O."/>
            <person name="Gilbert J.A."/>
            <person name="Pupko T."/>
            <person name="Shuman H.A."/>
            <person name="Segal G."/>
        </authorList>
    </citation>
    <scope>NUCLEOTIDE SEQUENCE [LARGE SCALE GENOMIC DNA]</scope>
    <source>
        <strain evidence="7 8">IMVS3376</strain>
    </source>
</reference>
<dbReference type="STRING" id="947033.Lste_1560"/>
<dbReference type="CDD" id="cd07363">
    <property type="entry name" value="45_DOPA_Dioxygenase"/>
    <property type="match status" value="1"/>
</dbReference>
<accession>A0A0W0ZH56</accession>
<dbReference type="Gene3D" id="3.40.830.10">
    <property type="entry name" value="LigB-like"/>
    <property type="match status" value="1"/>
</dbReference>
<dbReference type="GO" id="GO:0008198">
    <property type="term" value="F:ferrous iron binding"/>
    <property type="evidence" value="ECO:0007669"/>
    <property type="project" value="InterPro"/>
</dbReference>
<dbReference type="NCBIfam" id="NF007914">
    <property type="entry name" value="PRK10628.1"/>
    <property type="match status" value="1"/>
</dbReference>
<evidence type="ECO:0000313" key="8">
    <source>
        <dbReference type="Proteomes" id="UP000054926"/>
    </source>
</evidence>
<dbReference type="EMBL" id="LNYY01000019">
    <property type="protein sequence ID" value="KTD68402.1"/>
    <property type="molecule type" value="Genomic_DNA"/>
</dbReference>
<feature type="domain" description="Extradiol ring-cleavage dioxygenase class III enzyme subunit B" evidence="6">
    <location>
        <begin position="42"/>
        <end position="246"/>
    </location>
</feature>
<sequence length="273" mass="31538">MEVMDNLDRKTRMPLVFIGHGCPMHAVQTNKFTLSLHAVGNKIPQPKAIVCISAHWLTTGTGTWVTHMSHPKTIHDFYGFPKKLVDISYPAPGSPETAELIQRIVSKTPIYFDDTQWGLDHGTWSVLRHMYPRANIPIIQLSIDLKQPEEFHYQIGQQLQLLREQDILIISSGNLVHNLSKISWECKSKPYDWAVEFDEWIKEKLISRDFVALRTHYRDTIAGQLSVPTTDHYYPLFYILGATHNDDELVFIYEGIENSSISMRTFYFGDKFK</sequence>
<dbReference type="InterPro" id="IPR004183">
    <property type="entry name" value="Xdiol_dOase_suB"/>
</dbReference>
<gene>
    <name evidence="7" type="primary">zupT</name>
    <name evidence="7" type="ORF">Lste_1560</name>
</gene>
<keyword evidence="3" id="KW-0479">Metal-binding</keyword>
<comment type="cofactor">
    <cofactor evidence="1">
        <name>Zn(2+)</name>
        <dbReference type="ChEBI" id="CHEBI:29105"/>
    </cofactor>
</comment>
<dbReference type="InterPro" id="IPR014436">
    <property type="entry name" value="Extradiol_dOase_DODA"/>
</dbReference>
<dbReference type="GO" id="GO:0008270">
    <property type="term" value="F:zinc ion binding"/>
    <property type="evidence" value="ECO:0007669"/>
    <property type="project" value="InterPro"/>
</dbReference>
<dbReference type="GO" id="GO:0016702">
    <property type="term" value="F:oxidoreductase activity, acting on single donors with incorporation of molecular oxygen, incorporation of two atoms of oxygen"/>
    <property type="evidence" value="ECO:0007669"/>
    <property type="project" value="UniProtKB-ARBA"/>
</dbReference>
<proteinExistence type="inferred from homology"/>
<dbReference type="Pfam" id="PF02900">
    <property type="entry name" value="LigB"/>
    <property type="match status" value="1"/>
</dbReference>
<keyword evidence="7" id="KW-0223">Dioxygenase</keyword>
<protein>
    <submittedName>
        <fullName evidence="7">Dioxygenase</fullName>
    </submittedName>
</protein>
<evidence type="ECO:0000256" key="1">
    <source>
        <dbReference type="ARBA" id="ARBA00001947"/>
    </source>
</evidence>
<dbReference type="PANTHER" id="PTHR30096:SF0">
    <property type="entry name" value="4,5-DOPA DIOXYGENASE EXTRADIOL-LIKE PROTEIN"/>
    <property type="match status" value="1"/>
</dbReference>
<evidence type="ECO:0000256" key="2">
    <source>
        <dbReference type="ARBA" id="ARBA00007581"/>
    </source>
</evidence>
<organism evidence="7 8">
    <name type="scientific">Legionella steelei</name>
    <dbReference type="NCBI Taxonomy" id="947033"/>
    <lineage>
        <taxon>Bacteria</taxon>
        <taxon>Pseudomonadati</taxon>
        <taxon>Pseudomonadota</taxon>
        <taxon>Gammaproteobacteria</taxon>
        <taxon>Legionellales</taxon>
        <taxon>Legionellaceae</taxon>
        <taxon>Legionella</taxon>
    </lineage>
</organism>
<dbReference type="PIRSF" id="PIRSF006157">
    <property type="entry name" value="Doxgns_DODA"/>
    <property type="match status" value="1"/>
</dbReference>
<dbReference type="AlphaFoldDB" id="A0A0W0ZH56"/>
<keyword evidence="5" id="KW-0560">Oxidoreductase</keyword>
<evidence type="ECO:0000259" key="6">
    <source>
        <dbReference type="Pfam" id="PF02900"/>
    </source>
</evidence>
<dbReference type="SUPFAM" id="SSF53213">
    <property type="entry name" value="LigB-like"/>
    <property type="match status" value="1"/>
</dbReference>